<evidence type="ECO:0000259" key="9">
    <source>
        <dbReference type="PROSITE" id="PS50113"/>
    </source>
</evidence>
<evidence type="ECO:0000313" key="11">
    <source>
        <dbReference type="EMBL" id="MFC3073711.1"/>
    </source>
</evidence>
<dbReference type="Pfam" id="PF12860">
    <property type="entry name" value="PAS_7"/>
    <property type="match status" value="1"/>
</dbReference>
<accession>A0ABV7DFH5</accession>
<evidence type="ECO:0000313" key="12">
    <source>
        <dbReference type="Proteomes" id="UP001595377"/>
    </source>
</evidence>
<evidence type="ECO:0000256" key="2">
    <source>
        <dbReference type="ARBA" id="ARBA00012528"/>
    </source>
</evidence>
<dbReference type="PANTHER" id="PTHR45138">
    <property type="entry name" value="REGULATORY COMPONENTS OF SENSORY TRANSDUCTION SYSTEM"/>
    <property type="match status" value="1"/>
</dbReference>
<reference evidence="12" key="1">
    <citation type="journal article" date="2019" name="Int. J. Syst. Evol. Microbiol.">
        <title>The Global Catalogue of Microorganisms (GCM) 10K type strain sequencing project: providing services to taxonomists for standard genome sequencing and annotation.</title>
        <authorList>
            <consortium name="The Broad Institute Genomics Platform"/>
            <consortium name="The Broad Institute Genome Sequencing Center for Infectious Disease"/>
            <person name="Wu L."/>
            <person name="Ma J."/>
        </authorList>
    </citation>
    <scope>NUCLEOTIDE SEQUENCE [LARGE SCALE GENOMIC DNA]</scope>
    <source>
        <strain evidence="12">KCTC 52677</strain>
    </source>
</reference>
<keyword evidence="4 8" id="KW-0812">Transmembrane</keyword>
<keyword evidence="12" id="KW-1185">Reference proteome</keyword>
<proteinExistence type="predicted"/>
<keyword evidence="3" id="KW-1003">Cell membrane</keyword>
<dbReference type="SUPFAM" id="SSF55073">
    <property type="entry name" value="Nucleotide cyclase"/>
    <property type="match status" value="1"/>
</dbReference>
<dbReference type="InterPro" id="IPR000160">
    <property type="entry name" value="GGDEF_dom"/>
</dbReference>
<dbReference type="Pfam" id="PF00990">
    <property type="entry name" value="GGDEF"/>
    <property type="match status" value="1"/>
</dbReference>
<gene>
    <name evidence="11" type="ORF">ACFOHH_11420</name>
</gene>
<dbReference type="InterPro" id="IPR011620">
    <property type="entry name" value="Sig_transdc_His_kinase_LytS_TM"/>
</dbReference>
<feature type="transmembrane region" description="Helical" evidence="8">
    <location>
        <begin position="159"/>
        <end position="181"/>
    </location>
</feature>
<feature type="transmembrane region" description="Helical" evidence="8">
    <location>
        <begin position="125"/>
        <end position="147"/>
    </location>
</feature>
<evidence type="ECO:0000256" key="3">
    <source>
        <dbReference type="ARBA" id="ARBA00022475"/>
    </source>
</evidence>
<organism evidence="11 12">
    <name type="scientific">Shinella pollutisoli</name>
    <dbReference type="NCBI Taxonomy" id="2250594"/>
    <lineage>
        <taxon>Bacteria</taxon>
        <taxon>Pseudomonadati</taxon>
        <taxon>Pseudomonadota</taxon>
        <taxon>Alphaproteobacteria</taxon>
        <taxon>Hyphomicrobiales</taxon>
        <taxon>Rhizobiaceae</taxon>
        <taxon>Shinella</taxon>
    </lineage>
</organism>
<evidence type="ECO:0000259" key="10">
    <source>
        <dbReference type="PROSITE" id="PS50887"/>
    </source>
</evidence>
<dbReference type="NCBIfam" id="TIGR00254">
    <property type="entry name" value="GGDEF"/>
    <property type="match status" value="1"/>
</dbReference>
<feature type="transmembrane region" description="Helical" evidence="8">
    <location>
        <begin position="63"/>
        <end position="91"/>
    </location>
</feature>
<dbReference type="EMBL" id="JBHRSP010000017">
    <property type="protein sequence ID" value="MFC3073711.1"/>
    <property type="molecule type" value="Genomic_DNA"/>
</dbReference>
<dbReference type="Pfam" id="PF07694">
    <property type="entry name" value="5TM-5TMR_LYT"/>
    <property type="match status" value="1"/>
</dbReference>
<feature type="domain" description="GGDEF" evidence="10">
    <location>
        <begin position="481"/>
        <end position="617"/>
    </location>
</feature>
<evidence type="ECO:0000256" key="4">
    <source>
        <dbReference type="ARBA" id="ARBA00022692"/>
    </source>
</evidence>
<dbReference type="CDD" id="cd00130">
    <property type="entry name" value="PAS"/>
    <property type="match status" value="1"/>
</dbReference>
<dbReference type="Gene3D" id="3.30.70.270">
    <property type="match status" value="1"/>
</dbReference>
<feature type="transmembrane region" description="Helical" evidence="8">
    <location>
        <begin position="97"/>
        <end position="118"/>
    </location>
</feature>
<dbReference type="InterPro" id="IPR000700">
    <property type="entry name" value="PAS-assoc_C"/>
</dbReference>
<protein>
    <recommendedName>
        <fullName evidence="2">diguanylate cyclase</fullName>
        <ecNumber evidence="2">2.7.7.65</ecNumber>
    </recommendedName>
</protein>
<feature type="transmembrane region" description="Helical" evidence="8">
    <location>
        <begin position="32"/>
        <end position="51"/>
    </location>
</feature>
<sequence length="621" mass="66260">MLVGNFACVALIVSAWMHASYRWCRLTPRQQQACFGAVLGAAAATSMSLAVELGPGVHFDLRVALIEVAALFGGPLSLLVTAGLAAAFGVVLGGADLLSGLAGILVAAAAGLAVRGWLGRGRTIGLAAVPVFAALVGALSLVVLATLPPEAFRPVLAGFGLPIALLNVAAAALAALVMIYFRRFTLERDVLRAALAQAPDFHYVKTLDQRFVVTNQNLARRYGRGRVSDMTGLSERDLEPGERAEAALAAERRVIETGEPLIRQEERIRGEDGEARWYSTSKFPLRDPHGALIGIAGVSVDITERKRLEQELKTSRDVVAQAMAEMTDGLALFDREGYLLFCNQQYRDLFPLSAYARVEGAHIVDIVRAVTRNGERKDVPPDVPEERIRAAAGTLHRNKDETIPLFDGRWLNLRTRVGDGGSALVVVTDITAAKESELGLRRLAEKMKGLAETDALTGVANRRSFDERLAAELGRSAASGRPLSLLLMDVDCFKAFNDTYGHLAGDECLRRVGACLKEAARRPRDLAARYGGEEFAVILPETDAETALAIAGRLCRAVRSLAIPHAPSEFGTVTTSVGVATATEAGATTPAALVLEADRALYRAKAGGRDRAVLSSLPAVA</sequence>
<dbReference type="SMART" id="SM00267">
    <property type="entry name" value="GGDEF"/>
    <property type="match status" value="1"/>
</dbReference>
<comment type="subcellular location">
    <subcellularLocation>
        <location evidence="1">Cell membrane</location>
        <topology evidence="1">Multi-pass membrane protein</topology>
    </subcellularLocation>
</comment>
<keyword evidence="6 8" id="KW-0472">Membrane</keyword>
<evidence type="ECO:0000256" key="6">
    <source>
        <dbReference type="ARBA" id="ARBA00023136"/>
    </source>
</evidence>
<evidence type="ECO:0000256" key="5">
    <source>
        <dbReference type="ARBA" id="ARBA00022989"/>
    </source>
</evidence>
<dbReference type="Gene3D" id="3.30.450.20">
    <property type="entry name" value="PAS domain"/>
    <property type="match status" value="2"/>
</dbReference>
<dbReference type="InterPro" id="IPR029787">
    <property type="entry name" value="Nucleotide_cyclase"/>
</dbReference>
<dbReference type="InterPro" id="IPR013656">
    <property type="entry name" value="PAS_4"/>
</dbReference>
<keyword evidence="5 8" id="KW-1133">Transmembrane helix</keyword>
<dbReference type="InterPro" id="IPR000014">
    <property type="entry name" value="PAS"/>
</dbReference>
<dbReference type="PANTHER" id="PTHR45138:SF9">
    <property type="entry name" value="DIGUANYLATE CYCLASE DGCM-RELATED"/>
    <property type="match status" value="1"/>
</dbReference>
<dbReference type="Pfam" id="PF08448">
    <property type="entry name" value="PAS_4"/>
    <property type="match status" value="1"/>
</dbReference>
<feature type="domain" description="PAC" evidence="9">
    <location>
        <begin position="262"/>
        <end position="314"/>
    </location>
</feature>
<dbReference type="GO" id="GO:0052621">
    <property type="term" value="F:diguanylate cyclase activity"/>
    <property type="evidence" value="ECO:0007669"/>
    <property type="project" value="UniProtKB-EC"/>
</dbReference>
<evidence type="ECO:0000256" key="7">
    <source>
        <dbReference type="ARBA" id="ARBA00034247"/>
    </source>
</evidence>
<comment type="caution">
    <text evidence="11">The sequence shown here is derived from an EMBL/GenBank/DDBJ whole genome shotgun (WGS) entry which is preliminary data.</text>
</comment>
<dbReference type="Proteomes" id="UP001595377">
    <property type="component" value="Unassembled WGS sequence"/>
</dbReference>
<dbReference type="EC" id="2.7.7.65" evidence="2"/>
<dbReference type="RefSeq" id="WP_257313740.1">
    <property type="nucleotide sequence ID" value="NZ_JANFDG010000004.1"/>
</dbReference>
<dbReference type="InterPro" id="IPR035965">
    <property type="entry name" value="PAS-like_dom_sf"/>
</dbReference>
<dbReference type="PROSITE" id="PS50113">
    <property type="entry name" value="PAC"/>
    <property type="match status" value="1"/>
</dbReference>
<dbReference type="PROSITE" id="PS50887">
    <property type="entry name" value="GGDEF"/>
    <property type="match status" value="1"/>
</dbReference>
<comment type="catalytic activity">
    <reaction evidence="7">
        <text>2 GTP = 3',3'-c-di-GMP + 2 diphosphate</text>
        <dbReference type="Rhea" id="RHEA:24898"/>
        <dbReference type="ChEBI" id="CHEBI:33019"/>
        <dbReference type="ChEBI" id="CHEBI:37565"/>
        <dbReference type="ChEBI" id="CHEBI:58805"/>
        <dbReference type="EC" id="2.7.7.65"/>
    </reaction>
</comment>
<dbReference type="InterPro" id="IPR050469">
    <property type="entry name" value="Diguanylate_Cyclase"/>
</dbReference>
<keyword evidence="11" id="KW-0808">Transferase</keyword>
<evidence type="ECO:0000256" key="8">
    <source>
        <dbReference type="SAM" id="Phobius"/>
    </source>
</evidence>
<dbReference type="CDD" id="cd01949">
    <property type="entry name" value="GGDEF"/>
    <property type="match status" value="1"/>
</dbReference>
<keyword evidence="11" id="KW-0548">Nucleotidyltransferase</keyword>
<dbReference type="InterPro" id="IPR043128">
    <property type="entry name" value="Rev_trsase/Diguanyl_cyclase"/>
</dbReference>
<dbReference type="NCBIfam" id="TIGR00229">
    <property type="entry name" value="sensory_box"/>
    <property type="match status" value="1"/>
</dbReference>
<dbReference type="SUPFAM" id="SSF55785">
    <property type="entry name" value="PYP-like sensor domain (PAS domain)"/>
    <property type="match status" value="2"/>
</dbReference>
<evidence type="ECO:0000256" key="1">
    <source>
        <dbReference type="ARBA" id="ARBA00004651"/>
    </source>
</evidence>
<name>A0ABV7DFH5_9HYPH</name>